<reference evidence="1 2" key="1">
    <citation type="journal article" date="2013" name="BMC Genomics">
        <title>The miniature genome of a carnivorous plant Genlisea aurea contains a low number of genes and short non-coding sequences.</title>
        <authorList>
            <person name="Leushkin E.V."/>
            <person name="Sutormin R.A."/>
            <person name="Nabieva E.R."/>
            <person name="Penin A.A."/>
            <person name="Kondrashov A.S."/>
            <person name="Logacheva M.D."/>
        </authorList>
    </citation>
    <scope>NUCLEOTIDE SEQUENCE [LARGE SCALE GENOMIC DNA]</scope>
</reference>
<protein>
    <submittedName>
        <fullName evidence="1">Uncharacterized protein</fullName>
    </submittedName>
</protein>
<dbReference type="AlphaFoldDB" id="S8D4H3"/>
<keyword evidence="2" id="KW-1185">Reference proteome</keyword>
<evidence type="ECO:0000313" key="2">
    <source>
        <dbReference type="Proteomes" id="UP000015453"/>
    </source>
</evidence>
<sequence length="140" mass="15555">MLRHFDRFTTAKKAWDLLAQRYSTSGSSISTIETVIAELLPEETRLGMLRSSHSSETVLATLGSSGSYPSESSVAIVIKKGIGSMSVPINEELFPLLIFHLLIRSFCSERKHCKGKTRYLYSNKVAGKSHRTSVGYARIE</sequence>
<dbReference type="EMBL" id="AUSU01000017">
    <property type="protein sequence ID" value="EPS74659.1"/>
    <property type="molecule type" value="Genomic_DNA"/>
</dbReference>
<organism evidence="1 2">
    <name type="scientific">Genlisea aurea</name>
    <dbReference type="NCBI Taxonomy" id="192259"/>
    <lineage>
        <taxon>Eukaryota</taxon>
        <taxon>Viridiplantae</taxon>
        <taxon>Streptophyta</taxon>
        <taxon>Embryophyta</taxon>
        <taxon>Tracheophyta</taxon>
        <taxon>Spermatophyta</taxon>
        <taxon>Magnoliopsida</taxon>
        <taxon>eudicotyledons</taxon>
        <taxon>Gunneridae</taxon>
        <taxon>Pentapetalae</taxon>
        <taxon>asterids</taxon>
        <taxon>lamiids</taxon>
        <taxon>Lamiales</taxon>
        <taxon>Lentibulariaceae</taxon>
        <taxon>Genlisea</taxon>
    </lineage>
</organism>
<evidence type="ECO:0000313" key="1">
    <source>
        <dbReference type="EMBL" id="EPS74659.1"/>
    </source>
</evidence>
<gene>
    <name evidence="1" type="ORF">M569_00095</name>
</gene>
<proteinExistence type="predicted"/>
<comment type="caution">
    <text evidence="1">The sequence shown here is derived from an EMBL/GenBank/DDBJ whole genome shotgun (WGS) entry which is preliminary data.</text>
</comment>
<name>S8D4H3_9LAMI</name>
<accession>S8D4H3</accession>
<dbReference type="Proteomes" id="UP000015453">
    <property type="component" value="Unassembled WGS sequence"/>
</dbReference>